<protein>
    <submittedName>
        <fullName evidence="2">Uncharacterized protein</fullName>
    </submittedName>
</protein>
<evidence type="ECO:0000313" key="2">
    <source>
        <dbReference type="EMBL" id="KAE8293576.1"/>
    </source>
</evidence>
<sequence length="174" mass="18810">MNMDSRYILEKSSVGTRVGVGADFNCRAGRSVLRDTRVPTTVEKNGPMPAYTNGPVLYKFVMDGGSAVEVKGERSSSKGNGRILHDMEKTGLGDQKDTGSTGILKRASPTHCPGVNGQIPGGFMHLDIRNPVKQAELANNFRAAQGRNVPQTERQPPPLLPHPCPEKQEALRSC</sequence>
<name>A0A6G0IQT2_LARCR</name>
<reference evidence="2 3" key="1">
    <citation type="submission" date="2019-07" db="EMBL/GenBank/DDBJ databases">
        <title>Chromosome genome assembly for large yellow croaker.</title>
        <authorList>
            <person name="Xiao S."/>
        </authorList>
    </citation>
    <scope>NUCLEOTIDE SEQUENCE [LARGE SCALE GENOMIC DNA]</scope>
    <source>
        <strain evidence="2">JMULYC20181020</strain>
        <tissue evidence="2">Muscle</tissue>
    </source>
</reference>
<keyword evidence="3" id="KW-1185">Reference proteome</keyword>
<dbReference type="Proteomes" id="UP000424527">
    <property type="component" value="Unassembled WGS sequence"/>
</dbReference>
<gene>
    <name evidence="2" type="ORF">D5F01_LYC08688</name>
</gene>
<feature type="region of interest" description="Disordered" evidence="1">
    <location>
        <begin position="143"/>
        <end position="174"/>
    </location>
</feature>
<dbReference type="AlphaFoldDB" id="A0A6G0IQT2"/>
<dbReference type="EMBL" id="REGW02000008">
    <property type="protein sequence ID" value="KAE8293576.1"/>
    <property type="molecule type" value="Genomic_DNA"/>
</dbReference>
<organism evidence="2 3">
    <name type="scientific">Larimichthys crocea</name>
    <name type="common">Large yellow croaker</name>
    <name type="synonym">Pseudosciaena crocea</name>
    <dbReference type="NCBI Taxonomy" id="215358"/>
    <lineage>
        <taxon>Eukaryota</taxon>
        <taxon>Metazoa</taxon>
        <taxon>Chordata</taxon>
        <taxon>Craniata</taxon>
        <taxon>Vertebrata</taxon>
        <taxon>Euteleostomi</taxon>
        <taxon>Actinopterygii</taxon>
        <taxon>Neopterygii</taxon>
        <taxon>Teleostei</taxon>
        <taxon>Neoteleostei</taxon>
        <taxon>Acanthomorphata</taxon>
        <taxon>Eupercaria</taxon>
        <taxon>Sciaenidae</taxon>
        <taxon>Larimichthys</taxon>
    </lineage>
</organism>
<proteinExistence type="predicted"/>
<comment type="caution">
    <text evidence="2">The sequence shown here is derived from an EMBL/GenBank/DDBJ whole genome shotgun (WGS) entry which is preliminary data.</text>
</comment>
<accession>A0A6G0IQT2</accession>
<evidence type="ECO:0000313" key="3">
    <source>
        <dbReference type="Proteomes" id="UP000424527"/>
    </source>
</evidence>
<feature type="compositionally biased region" description="Basic and acidic residues" evidence="1">
    <location>
        <begin position="164"/>
        <end position="174"/>
    </location>
</feature>
<evidence type="ECO:0000256" key="1">
    <source>
        <dbReference type="SAM" id="MobiDB-lite"/>
    </source>
</evidence>